<keyword evidence="2" id="KW-1185">Reference proteome</keyword>
<evidence type="ECO:0000313" key="2">
    <source>
        <dbReference type="Proteomes" id="UP000180254"/>
    </source>
</evidence>
<dbReference type="Proteomes" id="UP000180254">
    <property type="component" value="Unassembled WGS sequence"/>
</dbReference>
<accession>A0A1S1V4R1</accession>
<sequence length="400" mass="42514">MKTTTNYALKKPEGTDYINVNDLNENADKIDTELKSHADNIASVSSQMAEKANKSDLDIKANQTDLNEINNKTGYIGTKNVDEANIQNGSTLVFSSTSGKWQIKNRIAQSAPPAPTVSDVDCDRAKITGVDGTEVKIGNGAWHDSPAIITGLSSSTQYIAYSRLKETYDALASPQSAGKSFATLAAGPGPKTLISGNQSAGYYGIVSSSELFTGSELATAVGLSVGTLFNDTTPWHKMAIDGKVVYIPQKPIRYGLSWANINAVGCVNGSMNITKNGTTFKVRLLKGAASNPVDIQNNSDGSKTKGSEFNKLVLPLSIKATNKAWNWPAYVESTLPSWGTNLSDSDLGFSSGVGSNTICQEACTSPSGSYVYRGADNMPELAGYIQSGTSYGWRPVLEIV</sequence>
<evidence type="ECO:0000313" key="1">
    <source>
        <dbReference type="EMBL" id="OHW61370.1"/>
    </source>
</evidence>
<reference evidence="1 2" key="1">
    <citation type="submission" date="2016-09" db="EMBL/GenBank/DDBJ databases">
        <title>Genome sequence of Eubacterium angustum.</title>
        <authorList>
            <person name="Poehlein A."/>
            <person name="Daniel R."/>
        </authorList>
    </citation>
    <scope>NUCLEOTIDE SEQUENCE [LARGE SCALE GENOMIC DNA]</scope>
    <source>
        <strain evidence="1 2">DSM 1989</strain>
    </source>
</reference>
<dbReference type="STRING" id="39480.EUAN_22200"/>
<gene>
    <name evidence="1" type="ORF">EUAN_22200</name>
</gene>
<proteinExistence type="predicted"/>
<protein>
    <submittedName>
        <fullName evidence="1">Uncharacterized protein</fullName>
    </submittedName>
</protein>
<dbReference type="RefSeq" id="WP_071064456.1">
    <property type="nucleotide sequence ID" value="NZ_MKIE01000014.1"/>
</dbReference>
<comment type="caution">
    <text evidence="1">The sequence shown here is derived from an EMBL/GenBank/DDBJ whole genome shotgun (WGS) entry which is preliminary data.</text>
</comment>
<dbReference type="OrthoDB" id="9810174at2"/>
<dbReference type="AlphaFoldDB" id="A0A1S1V4R1"/>
<dbReference type="EMBL" id="MKIE01000014">
    <property type="protein sequence ID" value="OHW61370.1"/>
    <property type="molecule type" value="Genomic_DNA"/>
</dbReference>
<name>A0A1S1V4R1_9FIRM</name>
<organism evidence="1 2">
    <name type="scientific">Andreesenia angusta</name>
    <dbReference type="NCBI Taxonomy" id="39480"/>
    <lineage>
        <taxon>Bacteria</taxon>
        <taxon>Bacillati</taxon>
        <taxon>Bacillota</taxon>
        <taxon>Tissierellia</taxon>
        <taxon>Tissierellales</taxon>
        <taxon>Gottschalkiaceae</taxon>
        <taxon>Andreesenia</taxon>
    </lineage>
</organism>